<dbReference type="Pfam" id="PF00107">
    <property type="entry name" value="ADH_zinc_N"/>
    <property type="match status" value="1"/>
</dbReference>
<evidence type="ECO:0000256" key="7">
    <source>
        <dbReference type="ARBA" id="ARBA00023002"/>
    </source>
</evidence>
<evidence type="ECO:0000256" key="4">
    <source>
        <dbReference type="ARBA" id="ARBA00016352"/>
    </source>
</evidence>
<dbReference type="InterPro" id="IPR002328">
    <property type="entry name" value="ADH_Zn_CS"/>
</dbReference>
<dbReference type="InterPro" id="IPR020843">
    <property type="entry name" value="ER"/>
</dbReference>
<dbReference type="Gene3D" id="3.90.180.10">
    <property type="entry name" value="Medium-chain alcohol dehydrogenases, catalytic domain"/>
    <property type="match status" value="1"/>
</dbReference>
<organism evidence="13 14">
    <name type="scientific">Mycolicibacterium aurum</name>
    <name type="common">Mycobacterium aurum</name>
    <dbReference type="NCBI Taxonomy" id="1791"/>
    <lineage>
        <taxon>Bacteria</taxon>
        <taxon>Bacillati</taxon>
        <taxon>Actinomycetota</taxon>
        <taxon>Actinomycetes</taxon>
        <taxon>Mycobacteriales</taxon>
        <taxon>Mycobacteriaceae</taxon>
        <taxon>Mycolicibacterium</taxon>
    </lineage>
</organism>
<dbReference type="InterPro" id="IPR013154">
    <property type="entry name" value="ADH-like_N"/>
</dbReference>
<dbReference type="FunFam" id="3.40.50.720:FF:000039">
    <property type="entry name" value="Alcohol dehydrogenase AdhP"/>
    <property type="match status" value="1"/>
</dbReference>
<comment type="similarity">
    <text evidence="2 11">Belongs to the zinc-containing alcohol dehydrogenase family.</text>
</comment>
<keyword evidence="14" id="KW-1185">Reference proteome</keyword>
<dbReference type="PANTHER" id="PTHR42940">
    <property type="entry name" value="ALCOHOL DEHYDROGENASE 1-RELATED"/>
    <property type="match status" value="1"/>
</dbReference>
<keyword evidence="7 13" id="KW-0560">Oxidoreductase</keyword>
<evidence type="ECO:0000256" key="8">
    <source>
        <dbReference type="ARBA" id="ARBA00023027"/>
    </source>
</evidence>
<dbReference type="SMART" id="SM00829">
    <property type="entry name" value="PKS_ER"/>
    <property type="match status" value="1"/>
</dbReference>
<dbReference type="GO" id="GO:0004022">
    <property type="term" value="F:alcohol dehydrogenase (NAD+) activity"/>
    <property type="evidence" value="ECO:0007669"/>
    <property type="project" value="UniProtKB-EC"/>
</dbReference>
<dbReference type="SUPFAM" id="SSF50129">
    <property type="entry name" value="GroES-like"/>
    <property type="match status" value="1"/>
</dbReference>
<gene>
    <name evidence="13" type="primary">adhT_3</name>
    <name evidence="13" type="ORF">NCTC10437_03082</name>
</gene>
<evidence type="ECO:0000313" key="13">
    <source>
        <dbReference type="EMBL" id="VEG55604.1"/>
    </source>
</evidence>
<dbReference type="InterPro" id="IPR011032">
    <property type="entry name" value="GroES-like_sf"/>
</dbReference>
<evidence type="ECO:0000256" key="1">
    <source>
        <dbReference type="ARBA" id="ARBA00001947"/>
    </source>
</evidence>
<evidence type="ECO:0000256" key="11">
    <source>
        <dbReference type="RuleBase" id="RU361277"/>
    </source>
</evidence>
<dbReference type="EMBL" id="LR134356">
    <property type="protein sequence ID" value="VEG55604.1"/>
    <property type="molecule type" value="Genomic_DNA"/>
</dbReference>
<dbReference type="InterPro" id="IPR036291">
    <property type="entry name" value="NAD(P)-bd_dom_sf"/>
</dbReference>
<dbReference type="Pfam" id="PF08240">
    <property type="entry name" value="ADH_N"/>
    <property type="match status" value="1"/>
</dbReference>
<dbReference type="OrthoDB" id="3567264at2"/>
<comment type="cofactor">
    <cofactor evidence="1 11">
        <name>Zn(2+)</name>
        <dbReference type="ChEBI" id="CHEBI:29105"/>
    </cofactor>
</comment>
<dbReference type="InterPro" id="IPR013149">
    <property type="entry name" value="ADH-like_C"/>
</dbReference>
<evidence type="ECO:0000256" key="6">
    <source>
        <dbReference type="ARBA" id="ARBA00022833"/>
    </source>
</evidence>
<dbReference type="KEGG" id="mauu:NCTC10437_03082"/>
<name>A0A448ITA1_MYCAU</name>
<dbReference type="AlphaFoldDB" id="A0A448ITA1"/>
<sequence>MPTYRAYQVTGQRHFELVDREIVDPDPGHVRLRVLTCGVCHSDSLGVEGQRPDPQRAVVPGHEVVGIVDAVGDGVVGWSVGDRAGIGFLGGQCGQCEWCRRGDYVNCTDQPLPGTTVDGGYAEMVYSRATGLVRVPAEFDPALAAPLLCAGVTTFNALRAGGAAPGSLVAVQGLGGLGHLGVQYAKKLGHRVAVIARGAEKADLAATLGGDHYIDSSVEDVAEALNTLGGAAAIIATAASGASMSPLLAGLRPRGRLVVVGAAPDPIEVGTADLIFGGRTIVGSLTGSSIDNEDNLNFSLAAGIAPMIEMMPFSEAPKAYDRMMSNKARFRVVLDIAQSELAGSR</sequence>
<dbReference type="PROSITE" id="PS00059">
    <property type="entry name" value="ADH_ZINC"/>
    <property type="match status" value="1"/>
</dbReference>
<dbReference type="EC" id="1.1.1.1" evidence="3"/>
<dbReference type="STRING" id="1791.GCA_001049355_01220"/>
<evidence type="ECO:0000256" key="3">
    <source>
        <dbReference type="ARBA" id="ARBA00013190"/>
    </source>
</evidence>
<dbReference type="SUPFAM" id="SSF51735">
    <property type="entry name" value="NAD(P)-binding Rossmann-fold domains"/>
    <property type="match status" value="1"/>
</dbReference>
<dbReference type="GO" id="GO:0005737">
    <property type="term" value="C:cytoplasm"/>
    <property type="evidence" value="ECO:0007669"/>
    <property type="project" value="TreeGrafter"/>
</dbReference>
<keyword evidence="5 11" id="KW-0479">Metal-binding</keyword>
<proteinExistence type="inferred from homology"/>
<dbReference type="Gene3D" id="3.40.50.720">
    <property type="entry name" value="NAD(P)-binding Rossmann-like Domain"/>
    <property type="match status" value="1"/>
</dbReference>
<evidence type="ECO:0000259" key="12">
    <source>
        <dbReference type="SMART" id="SM00829"/>
    </source>
</evidence>
<dbReference type="Proteomes" id="UP000279306">
    <property type="component" value="Chromosome"/>
</dbReference>
<comment type="catalytic activity">
    <reaction evidence="10">
        <text>a primary alcohol + NAD(+) = an aldehyde + NADH + H(+)</text>
        <dbReference type="Rhea" id="RHEA:10736"/>
        <dbReference type="ChEBI" id="CHEBI:15378"/>
        <dbReference type="ChEBI" id="CHEBI:15734"/>
        <dbReference type="ChEBI" id="CHEBI:17478"/>
        <dbReference type="ChEBI" id="CHEBI:57540"/>
        <dbReference type="ChEBI" id="CHEBI:57945"/>
        <dbReference type="EC" id="1.1.1.1"/>
    </reaction>
</comment>
<feature type="domain" description="Enoyl reductase (ER)" evidence="12">
    <location>
        <begin position="11"/>
        <end position="334"/>
    </location>
</feature>
<dbReference type="RefSeq" id="WP_048631143.1">
    <property type="nucleotide sequence ID" value="NZ_CVQQ01000002.1"/>
</dbReference>
<keyword evidence="6 11" id="KW-0862">Zinc</keyword>
<accession>A0A448ITA1</accession>
<reference evidence="13 14" key="1">
    <citation type="submission" date="2018-12" db="EMBL/GenBank/DDBJ databases">
        <authorList>
            <consortium name="Pathogen Informatics"/>
        </authorList>
    </citation>
    <scope>NUCLEOTIDE SEQUENCE [LARGE SCALE GENOMIC DNA]</scope>
    <source>
        <strain evidence="13 14">NCTC10437</strain>
    </source>
</reference>
<protein>
    <recommendedName>
        <fullName evidence="4">Alcohol dehydrogenase</fullName>
        <ecNumber evidence="3">1.1.1.1</ecNumber>
    </recommendedName>
</protein>
<evidence type="ECO:0000313" key="14">
    <source>
        <dbReference type="Proteomes" id="UP000279306"/>
    </source>
</evidence>
<dbReference type="PANTHER" id="PTHR42940:SF7">
    <property type="entry name" value="ALCOHOL DEHYDROGENASE-LIKE N-TERMINAL DOMAIN-CONTAINING PROTEIN"/>
    <property type="match status" value="1"/>
</dbReference>
<evidence type="ECO:0000256" key="10">
    <source>
        <dbReference type="ARBA" id="ARBA00049243"/>
    </source>
</evidence>
<evidence type="ECO:0000256" key="2">
    <source>
        <dbReference type="ARBA" id="ARBA00008072"/>
    </source>
</evidence>
<comment type="catalytic activity">
    <reaction evidence="9">
        <text>a secondary alcohol + NAD(+) = a ketone + NADH + H(+)</text>
        <dbReference type="Rhea" id="RHEA:10740"/>
        <dbReference type="ChEBI" id="CHEBI:15378"/>
        <dbReference type="ChEBI" id="CHEBI:17087"/>
        <dbReference type="ChEBI" id="CHEBI:35681"/>
        <dbReference type="ChEBI" id="CHEBI:57540"/>
        <dbReference type="ChEBI" id="CHEBI:57945"/>
        <dbReference type="EC" id="1.1.1.1"/>
    </reaction>
</comment>
<evidence type="ECO:0000256" key="9">
    <source>
        <dbReference type="ARBA" id="ARBA00049164"/>
    </source>
</evidence>
<evidence type="ECO:0000256" key="5">
    <source>
        <dbReference type="ARBA" id="ARBA00022723"/>
    </source>
</evidence>
<keyword evidence="8" id="KW-0520">NAD</keyword>
<dbReference type="GO" id="GO:0008270">
    <property type="term" value="F:zinc ion binding"/>
    <property type="evidence" value="ECO:0007669"/>
    <property type="project" value="InterPro"/>
</dbReference>